<evidence type="ECO:0000259" key="8">
    <source>
        <dbReference type="Pfam" id="PF00962"/>
    </source>
</evidence>
<comment type="cofactor">
    <cofactor evidence="1">
        <name>Zn(2+)</name>
        <dbReference type="ChEBI" id="CHEBI:29105"/>
    </cofactor>
</comment>
<reference evidence="11" key="1">
    <citation type="submission" date="2025-04" db="UniProtKB">
        <authorList>
            <consortium name="RefSeq"/>
        </authorList>
    </citation>
    <scope>IDENTIFICATION</scope>
</reference>
<dbReference type="EnsemblMetazoa" id="XM_050658236.1">
    <property type="protein sequence ID" value="XP_050514193.1"/>
    <property type="gene ID" value="LOC126889705"/>
</dbReference>
<feature type="domain" description="Adenosine deaminase" evidence="8">
    <location>
        <begin position="18"/>
        <end position="341"/>
    </location>
</feature>
<dbReference type="InterPro" id="IPR032466">
    <property type="entry name" value="Metal_Hydrolase"/>
</dbReference>
<evidence type="ECO:0000313" key="9">
    <source>
        <dbReference type="EnsemblMetazoa" id="XP_050514193.1"/>
    </source>
</evidence>
<evidence type="ECO:0000256" key="2">
    <source>
        <dbReference type="ARBA" id="ARBA00006676"/>
    </source>
</evidence>
<dbReference type="AlphaFoldDB" id="A0A6P7GPL8"/>
<evidence type="ECO:0000313" key="11">
    <source>
        <dbReference type="RefSeq" id="XP_028151846.1"/>
    </source>
</evidence>
<dbReference type="GO" id="GO:0009117">
    <property type="term" value="P:nucleotide metabolic process"/>
    <property type="evidence" value="ECO:0007669"/>
    <property type="project" value="UniProtKB-KW"/>
</dbReference>
<dbReference type="GO" id="GO:0004000">
    <property type="term" value="F:adenosine deaminase activity"/>
    <property type="evidence" value="ECO:0007669"/>
    <property type="project" value="TreeGrafter"/>
</dbReference>
<dbReference type="PANTHER" id="PTHR11409">
    <property type="entry name" value="ADENOSINE DEAMINASE"/>
    <property type="match status" value="1"/>
</dbReference>
<evidence type="ECO:0000256" key="5">
    <source>
        <dbReference type="ARBA" id="ARBA00022833"/>
    </source>
</evidence>
<dbReference type="FunCoup" id="A0A6P7GPL8">
    <property type="interactions" value="1180"/>
</dbReference>
<accession>A0A6P7GPL8</accession>
<dbReference type="InterPro" id="IPR006330">
    <property type="entry name" value="Ado/ade_deaminase"/>
</dbReference>
<dbReference type="RefSeq" id="XP_028151846.1">
    <property type="nucleotide sequence ID" value="XM_028296045.1"/>
</dbReference>
<dbReference type="GO" id="GO:0006154">
    <property type="term" value="P:adenosine catabolic process"/>
    <property type="evidence" value="ECO:0007669"/>
    <property type="project" value="TreeGrafter"/>
</dbReference>
<evidence type="ECO:0000256" key="3">
    <source>
        <dbReference type="ARBA" id="ARBA00022723"/>
    </source>
</evidence>
<organism evidence="11">
    <name type="scientific">Diabrotica virgifera virgifera</name>
    <name type="common">western corn rootworm</name>
    <dbReference type="NCBI Taxonomy" id="50390"/>
    <lineage>
        <taxon>Eukaryota</taxon>
        <taxon>Metazoa</taxon>
        <taxon>Ecdysozoa</taxon>
        <taxon>Arthropoda</taxon>
        <taxon>Hexapoda</taxon>
        <taxon>Insecta</taxon>
        <taxon>Pterygota</taxon>
        <taxon>Neoptera</taxon>
        <taxon>Endopterygota</taxon>
        <taxon>Coleoptera</taxon>
        <taxon>Polyphaga</taxon>
        <taxon>Cucujiformia</taxon>
        <taxon>Chrysomeloidea</taxon>
        <taxon>Chrysomelidae</taxon>
        <taxon>Galerucinae</taxon>
        <taxon>Diabroticina</taxon>
        <taxon>Diabroticites</taxon>
        <taxon>Diabrotica</taxon>
    </lineage>
</organism>
<dbReference type="PANTHER" id="PTHR11409:SF42">
    <property type="entry name" value="ADENOSINE DEAMINASE-LIKE PROTEIN"/>
    <property type="match status" value="1"/>
</dbReference>
<dbReference type="Pfam" id="PF00962">
    <property type="entry name" value="A_deaminase"/>
    <property type="match status" value="1"/>
</dbReference>
<dbReference type="InParanoid" id="A0A6P7GPL8"/>
<comment type="catalytic activity">
    <reaction evidence="7">
        <text>N(6)-methyl-AMP + H2O + H(+) = IMP + methylamine</text>
        <dbReference type="Rhea" id="RHEA:16001"/>
        <dbReference type="ChEBI" id="CHEBI:15377"/>
        <dbReference type="ChEBI" id="CHEBI:15378"/>
        <dbReference type="ChEBI" id="CHEBI:58053"/>
        <dbReference type="ChEBI" id="CHEBI:59338"/>
        <dbReference type="ChEBI" id="CHEBI:144842"/>
    </reaction>
    <physiologicalReaction direction="left-to-right" evidence="7">
        <dbReference type="Rhea" id="RHEA:16002"/>
    </physiologicalReaction>
</comment>
<protein>
    <submittedName>
        <fullName evidence="11">Adenosine deaminase-like protein</fullName>
    </submittedName>
</protein>
<keyword evidence="10" id="KW-1185">Reference proteome</keyword>
<keyword evidence="5" id="KW-0862">Zinc</keyword>
<dbReference type="SUPFAM" id="SSF51556">
    <property type="entry name" value="Metallo-dependent hydrolases"/>
    <property type="match status" value="1"/>
</dbReference>
<evidence type="ECO:0000256" key="4">
    <source>
        <dbReference type="ARBA" id="ARBA00022801"/>
    </source>
</evidence>
<dbReference type="GO" id="GO:0046872">
    <property type="term" value="F:metal ion binding"/>
    <property type="evidence" value="ECO:0007669"/>
    <property type="project" value="UniProtKB-KW"/>
</dbReference>
<reference evidence="9" key="2">
    <citation type="submission" date="2025-05" db="UniProtKB">
        <authorList>
            <consortium name="EnsemblMetazoa"/>
        </authorList>
    </citation>
    <scope>IDENTIFICATION</scope>
</reference>
<dbReference type="InterPro" id="IPR001365">
    <property type="entry name" value="A_deaminase_dom"/>
</dbReference>
<dbReference type="GO" id="GO:0046103">
    <property type="term" value="P:inosine biosynthetic process"/>
    <property type="evidence" value="ECO:0007669"/>
    <property type="project" value="TreeGrafter"/>
</dbReference>
<gene>
    <name evidence="11" type="primary">LOC114345223</name>
</gene>
<evidence type="ECO:0000313" key="10">
    <source>
        <dbReference type="Proteomes" id="UP001652700"/>
    </source>
</evidence>
<evidence type="ECO:0000256" key="6">
    <source>
        <dbReference type="ARBA" id="ARBA00023080"/>
    </source>
</evidence>
<proteinExistence type="inferred from homology"/>
<keyword evidence="4" id="KW-0378">Hydrolase</keyword>
<dbReference type="Gene3D" id="3.20.20.140">
    <property type="entry name" value="Metal-dependent hydrolases"/>
    <property type="match status" value="1"/>
</dbReference>
<evidence type="ECO:0000256" key="1">
    <source>
        <dbReference type="ARBA" id="ARBA00001947"/>
    </source>
</evidence>
<dbReference type="OrthoDB" id="272271at2759"/>
<dbReference type="CDD" id="cd00443">
    <property type="entry name" value="ADA_AMPD"/>
    <property type="match status" value="1"/>
</dbReference>
<sequence>MEKRDKKYSISSFCRILPKIELHAHLNGSLNTDILKKLGCNNDAIAEYQLTDIMSKSSRTLEEVFQLFNVAHNATKTKENVYLAAKSVIEDFDKEHTIYLELRTTPRCEEAMSEEKYVETVIKAIIDCKKTCKYVLVKLLLSINRRANKESSMKTLDVIIKMKEKYPDIIKGIDLSGNPMVGTFDEDLFEKARQAGLKTAIHCAEVKNDEEVSKILKFGPDRIGHGIFLHPDHGGSRENWDLYCEKKIPLECCLTSNVLSESVAHYGEHHIQKWIDFRLPFSINTDDKGVFATTLSKEYEHVMRHYKITPQELWNISYESMRHSFASEEEKKVLMEKMAKWYFRFHDTLISKVNLTSAFDDSVDRKLYDAIDLFNRQ</sequence>
<dbReference type="Proteomes" id="UP001652700">
    <property type="component" value="Unplaced"/>
</dbReference>
<keyword evidence="6" id="KW-0546">Nucleotide metabolism</keyword>
<name>A0A6P7GPL8_DIAVI</name>
<comment type="similarity">
    <text evidence="2">Belongs to the metallo-dependent hydrolases superfamily. Adenosine and AMP deaminases family.</text>
</comment>
<evidence type="ECO:0000256" key="7">
    <source>
        <dbReference type="ARBA" id="ARBA00048787"/>
    </source>
</evidence>
<keyword evidence="3" id="KW-0479">Metal-binding</keyword>